<evidence type="ECO:0008006" key="5">
    <source>
        <dbReference type="Google" id="ProtNLM"/>
    </source>
</evidence>
<evidence type="ECO:0000313" key="3">
    <source>
        <dbReference type="EMBL" id="GMS89281.1"/>
    </source>
</evidence>
<protein>
    <recommendedName>
        <fullName evidence="5">Myosin tail domain-containing protein</fullName>
    </recommendedName>
</protein>
<evidence type="ECO:0000256" key="2">
    <source>
        <dbReference type="SAM" id="MobiDB-lite"/>
    </source>
</evidence>
<sequence length="322" mass="37748">MEELNKSLREEHEAKELLEWKAKEMERERERERKEWEEKMNGMRLELDKSAAVSQMEKESLGKQISQLNGQIESMAAQKKTQEMANVELKDKLEQAALKEERMIEMQEKLKEDVNSAEDKALQEKKLKEDAIRAKKKLESELNKLADELLMLKNQQSAVDAESKRRDEDLAELKLKAIGDANLIVKLQMHIRQLMHRIEELEDELDNEMKLRLKLDRQRNETQEALDSLNEKYAETDGELVAQKHLNRERGETLSQLQKELQKKSLVSESYMADLCSMQYVTLHNLRTLSAQAKVLENDAQRVLETRKSQQIHRGSMDDEDY</sequence>
<evidence type="ECO:0000313" key="4">
    <source>
        <dbReference type="Proteomes" id="UP001432027"/>
    </source>
</evidence>
<reference evidence="3" key="1">
    <citation type="submission" date="2023-10" db="EMBL/GenBank/DDBJ databases">
        <title>Genome assembly of Pristionchus species.</title>
        <authorList>
            <person name="Yoshida K."/>
            <person name="Sommer R.J."/>
        </authorList>
    </citation>
    <scope>NUCLEOTIDE SEQUENCE</scope>
    <source>
        <strain evidence="3">RS0144</strain>
    </source>
</reference>
<feature type="coiled-coil region" evidence="1">
    <location>
        <begin position="184"/>
        <end position="239"/>
    </location>
</feature>
<comment type="caution">
    <text evidence="3">The sequence shown here is derived from an EMBL/GenBank/DDBJ whole genome shotgun (WGS) entry which is preliminary data.</text>
</comment>
<gene>
    <name evidence="3" type="ORF">PENTCL1PPCAC_11456</name>
</gene>
<dbReference type="AlphaFoldDB" id="A0AAV5T1B3"/>
<dbReference type="Proteomes" id="UP001432027">
    <property type="component" value="Unassembled WGS sequence"/>
</dbReference>
<feature type="region of interest" description="Disordered" evidence="2">
    <location>
        <begin position="1"/>
        <end position="27"/>
    </location>
</feature>
<evidence type="ECO:0000256" key="1">
    <source>
        <dbReference type="SAM" id="Coils"/>
    </source>
</evidence>
<keyword evidence="1" id="KW-0175">Coiled coil</keyword>
<dbReference type="EMBL" id="BTSX01000003">
    <property type="protein sequence ID" value="GMS89281.1"/>
    <property type="molecule type" value="Genomic_DNA"/>
</dbReference>
<name>A0AAV5T1B3_9BILA</name>
<proteinExistence type="predicted"/>
<organism evidence="3 4">
    <name type="scientific">Pristionchus entomophagus</name>
    <dbReference type="NCBI Taxonomy" id="358040"/>
    <lineage>
        <taxon>Eukaryota</taxon>
        <taxon>Metazoa</taxon>
        <taxon>Ecdysozoa</taxon>
        <taxon>Nematoda</taxon>
        <taxon>Chromadorea</taxon>
        <taxon>Rhabditida</taxon>
        <taxon>Rhabditina</taxon>
        <taxon>Diplogasteromorpha</taxon>
        <taxon>Diplogasteroidea</taxon>
        <taxon>Neodiplogasteridae</taxon>
        <taxon>Pristionchus</taxon>
    </lineage>
</organism>
<keyword evidence="4" id="KW-1185">Reference proteome</keyword>
<accession>A0AAV5T1B3</accession>